<accession>A0A6B0RNI2</accession>
<dbReference type="GO" id="GO:0030198">
    <property type="term" value="P:extracellular matrix organization"/>
    <property type="evidence" value="ECO:0007669"/>
    <property type="project" value="TreeGrafter"/>
</dbReference>
<name>A0A6B0RNI2_9CETA</name>
<feature type="region of interest" description="Disordered" evidence="1">
    <location>
        <begin position="1"/>
        <end position="25"/>
    </location>
</feature>
<keyword evidence="3" id="KW-1185">Reference proteome</keyword>
<evidence type="ECO:0000256" key="1">
    <source>
        <dbReference type="SAM" id="MobiDB-lite"/>
    </source>
</evidence>
<proteinExistence type="predicted"/>
<gene>
    <name evidence="2" type="ORF">E5288_WYG004542</name>
</gene>
<comment type="caution">
    <text evidence="2">The sequence shown here is derived from an EMBL/GenBank/DDBJ whole genome shotgun (WGS) entry which is preliminary data.</text>
</comment>
<dbReference type="Proteomes" id="UP000322234">
    <property type="component" value="Unassembled WGS sequence"/>
</dbReference>
<dbReference type="AlphaFoldDB" id="A0A6B0RNI2"/>
<evidence type="ECO:0000313" key="3">
    <source>
        <dbReference type="Proteomes" id="UP000322234"/>
    </source>
</evidence>
<dbReference type="InterPro" id="IPR050439">
    <property type="entry name" value="ADAMTS_ADAMTS-like"/>
</dbReference>
<feature type="region of interest" description="Disordered" evidence="1">
    <location>
        <begin position="66"/>
        <end position="164"/>
    </location>
</feature>
<evidence type="ECO:0000313" key="2">
    <source>
        <dbReference type="EMBL" id="MXQ91708.1"/>
    </source>
</evidence>
<dbReference type="GO" id="GO:0004222">
    <property type="term" value="F:metalloendopeptidase activity"/>
    <property type="evidence" value="ECO:0007669"/>
    <property type="project" value="TreeGrafter"/>
</dbReference>
<dbReference type="GO" id="GO:0006508">
    <property type="term" value="P:proteolysis"/>
    <property type="evidence" value="ECO:0007669"/>
    <property type="project" value="TreeGrafter"/>
</dbReference>
<organism evidence="2 3">
    <name type="scientific">Bos mutus</name>
    <name type="common">wild yak</name>
    <dbReference type="NCBI Taxonomy" id="72004"/>
    <lineage>
        <taxon>Eukaryota</taxon>
        <taxon>Metazoa</taxon>
        <taxon>Chordata</taxon>
        <taxon>Craniata</taxon>
        <taxon>Vertebrata</taxon>
        <taxon>Euteleostomi</taxon>
        <taxon>Mammalia</taxon>
        <taxon>Eutheria</taxon>
        <taxon>Laurasiatheria</taxon>
        <taxon>Artiodactyla</taxon>
        <taxon>Ruminantia</taxon>
        <taxon>Pecora</taxon>
        <taxon>Bovidae</taxon>
        <taxon>Bovinae</taxon>
        <taxon>Bos</taxon>
    </lineage>
</organism>
<feature type="compositionally biased region" description="Low complexity" evidence="1">
    <location>
        <begin position="8"/>
        <end position="25"/>
    </location>
</feature>
<sequence length="373" mass="40989">MRRARGCPAPGTTRGPGKAATGRTGTRTARGLMCITTCAFWPGVWQDVKRGSRYPLAVSWVPSCCLDSSSSARSPPLNTERSRTRGPIGPGKYGYGKAPYILPLQTDSAHPPQRLRRQRPSSRNSRSQGASGSSHGYHPSAHQPHQHGPLYQSESGPRSGLQASEGSVYQLPLTHDQGFPAASSLFHSPEASSSPGLGAPRAAQSFSQPTRSTAISCIGAYRQYKLCNTNVCPESSRSIWEVQCASYNNKPFMGRFYEWEPFAEENILTTARKYQLGMKTYLIWPSDHEFLALCISVCSNKAASQRYELLFSCSICNSDPYWTQLNAVLRPCVPSDLKYSSLNPLTFSHFLSLSLLRLTVVHCSIGCQEQERG</sequence>
<protein>
    <submittedName>
        <fullName evidence="2">Uncharacterized protein</fullName>
    </submittedName>
</protein>
<dbReference type="GO" id="GO:0031012">
    <property type="term" value="C:extracellular matrix"/>
    <property type="evidence" value="ECO:0007669"/>
    <property type="project" value="TreeGrafter"/>
</dbReference>
<feature type="region of interest" description="Disordered" evidence="1">
    <location>
        <begin position="180"/>
        <end position="205"/>
    </location>
</feature>
<reference evidence="2" key="1">
    <citation type="submission" date="2019-10" db="EMBL/GenBank/DDBJ databases">
        <title>The sequence and de novo assembly of the wild yak genome.</title>
        <authorList>
            <person name="Liu Y."/>
        </authorList>
    </citation>
    <scope>NUCLEOTIDE SEQUENCE [LARGE SCALE GENOMIC DNA]</scope>
    <source>
        <strain evidence="2">WY2019</strain>
    </source>
</reference>
<feature type="compositionally biased region" description="Low complexity" evidence="1">
    <location>
        <begin position="66"/>
        <end position="76"/>
    </location>
</feature>
<dbReference type="PANTHER" id="PTHR13723">
    <property type="entry name" value="ADAMTS A DISINTEGRIN AND METALLOPROTEASE WITH THROMBOSPONDIN MOTIFS PROTEASE"/>
    <property type="match status" value="1"/>
</dbReference>
<dbReference type="PANTHER" id="PTHR13723:SF16">
    <property type="entry name" value="THROMBOSPONDIN TYPE-1 DOMAIN-CONTAINING PROTEIN 4"/>
    <property type="match status" value="1"/>
</dbReference>
<dbReference type="EMBL" id="VBQZ03000074">
    <property type="protein sequence ID" value="MXQ91708.1"/>
    <property type="molecule type" value="Genomic_DNA"/>
</dbReference>
<feature type="compositionally biased region" description="Polar residues" evidence="1">
    <location>
        <begin position="152"/>
        <end position="164"/>
    </location>
</feature>